<dbReference type="GO" id="GO:0015926">
    <property type="term" value="F:glucosidase activity"/>
    <property type="evidence" value="ECO:0007669"/>
    <property type="project" value="TreeGrafter"/>
</dbReference>
<keyword evidence="4" id="KW-0735">Signal-anchor</keyword>
<dbReference type="OrthoDB" id="412647at2759"/>
<dbReference type="GO" id="GO:0005886">
    <property type="term" value="C:plasma membrane"/>
    <property type="evidence" value="ECO:0007669"/>
    <property type="project" value="TreeGrafter"/>
</dbReference>
<dbReference type="FunFam" id="2.60.120.200:FF:000140">
    <property type="entry name" value="Beta-glucan synthesis-associated protein"/>
    <property type="match status" value="1"/>
</dbReference>
<dbReference type="AlphaFoldDB" id="A0A5M6BNJ6"/>
<keyword evidence="12" id="KW-1185">Reference proteome</keyword>
<feature type="region of interest" description="Disordered" evidence="9">
    <location>
        <begin position="1"/>
        <end position="61"/>
    </location>
</feature>
<dbReference type="GO" id="GO:0005789">
    <property type="term" value="C:endoplasmic reticulum membrane"/>
    <property type="evidence" value="ECO:0007669"/>
    <property type="project" value="TreeGrafter"/>
</dbReference>
<dbReference type="GO" id="GO:0006078">
    <property type="term" value="P:(1-&gt;6)-beta-D-glucan biosynthetic process"/>
    <property type="evidence" value="ECO:0007669"/>
    <property type="project" value="TreeGrafter"/>
</dbReference>
<reference evidence="11" key="2">
    <citation type="submission" date="2024-01" db="EMBL/GenBank/DDBJ databases">
        <title>Comparative genomics of Cryptococcus and Kwoniella reveals pathogenesis evolution and contrasting modes of karyotype evolution via chromosome fusion or intercentromeric recombination.</title>
        <authorList>
            <person name="Coelho M.A."/>
            <person name="David-Palma M."/>
            <person name="Shea T."/>
            <person name="Bowers K."/>
            <person name="McGinley-Smith S."/>
            <person name="Mohammad A.W."/>
            <person name="Gnirke A."/>
            <person name="Yurkov A.M."/>
            <person name="Nowrousian M."/>
            <person name="Sun S."/>
            <person name="Cuomo C.A."/>
            <person name="Heitman J."/>
        </authorList>
    </citation>
    <scope>NUCLEOTIDE SEQUENCE</scope>
    <source>
        <strain evidence="11">CBS 12478</strain>
    </source>
</reference>
<organism evidence="11 12">
    <name type="scientific">Kwoniella shandongensis</name>
    <dbReference type="NCBI Taxonomy" id="1734106"/>
    <lineage>
        <taxon>Eukaryota</taxon>
        <taxon>Fungi</taxon>
        <taxon>Dikarya</taxon>
        <taxon>Basidiomycota</taxon>
        <taxon>Agaricomycotina</taxon>
        <taxon>Tremellomycetes</taxon>
        <taxon>Tremellales</taxon>
        <taxon>Cryptococcaceae</taxon>
        <taxon>Kwoniella</taxon>
    </lineage>
</organism>
<evidence type="ECO:0000256" key="5">
    <source>
        <dbReference type="ARBA" id="ARBA00022989"/>
    </source>
</evidence>
<evidence type="ECO:0000256" key="4">
    <source>
        <dbReference type="ARBA" id="ARBA00022968"/>
    </source>
</evidence>
<dbReference type="GO" id="GO:0031505">
    <property type="term" value="P:fungal-type cell wall organization"/>
    <property type="evidence" value="ECO:0007669"/>
    <property type="project" value="TreeGrafter"/>
</dbReference>
<keyword evidence="7" id="KW-0325">Glycoprotein</keyword>
<dbReference type="GeneID" id="43592505"/>
<dbReference type="InterPro" id="IPR000757">
    <property type="entry name" value="Beta-glucanase-like"/>
</dbReference>
<keyword evidence="5 10" id="KW-1133">Transmembrane helix</keyword>
<evidence type="ECO:0000313" key="11">
    <source>
        <dbReference type="EMBL" id="WWD22162.1"/>
    </source>
</evidence>
<dbReference type="FunFam" id="2.60.120.200:FF:000135">
    <property type="entry name" value="Related to KRE6-glucan synthase subunit"/>
    <property type="match status" value="1"/>
</dbReference>
<evidence type="ECO:0000256" key="8">
    <source>
        <dbReference type="ARBA" id="ARBA00023316"/>
    </source>
</evidence>
<comment type="subcellular location">
    <subcellularLocation>
        <location evidence="1">Membrane</location>
        <topology evidence="1">Single-pass type II membrane protein</topology>
    </subcellularLocation>
</comment>
<dbReference type="KEGG" id="ksn:43592505"/>
<keyword evidence="6 10" id="KW-0472">Membrane</keyword>
<sequence length="630" mass="69146">MQYGSQSPNLGREPLLASAQTPGMSQRLSESSLASYDNHSQMSHRLTNNSSQGGPNSYASFSSANRFGPTANLAPSTASGAARSAGYSSGSDAALTKGGYAPAGLDDDDDLDDHLHTFTAAEEKDLTTPFDITSWRGWANAITLAVLALGGVMLFAGYPILSFYYGDAHSSGSNTSGYNLGGINGSGQYPSLGNFPSLIDPDTPDWAYSRIGSTGDDWTLVFSDEFNKDGRTFYDGDDPFWTAVDIHYWPTGDLEWYDPSAITTKDGHLLITMTQEPIHDLNFKSGMLQSWNKLCFNKNMYFEVSASLPGTAAVGGFWPGIWTMGNLGRPGYGASTEGMWPYTYDSCDIGTLANQTWVNGTGPDAALTTGSNQGPLSYLPGQRTSACTCSGEDHPGPNVKKGRAAPEIDMVEAQIIVAEGRGEVSQSFQAAPFDDFYQWDNSSANWKWEDSSLTYFNTYLGGTYQQAVSSLTRTPRNIYYDQPGENKQFAMFGLEYQAFPDQREKGYITWYSDNKTSWTVQADALAPNPRTEVGRRIIPEEPMAIVFNLAMSNNFQNVDLTNLRWPNYLRVDYVRVYQRPDAISVGCDPEDYPTADYIKRHENAYSNPNLTLWSDAGYTFPKNSLKDGCT</sequence>
<protein>
    <submittedName>
        <fullName evidence="11">Uncharacterized protein</fullName>
    </submittedName>
</protein>
<dbReference type="CDD" id="cd02180">
    <property type="entry name" value="GH16_fungal_KRE6_glucanase"/>
    <property type="match status" value="1"/>
</dbReference>
<dbReference type="PANTHER" id="PTHR31361:SF15">
    <property type="entry name" value="GH16 DOMAIN-CONTAINING PROTEIN"/>
    <property type="match status" value="1"/>
</dbReference>
<dbReference type="SUPFAM" id="SSF49899">
    <property type="entry name" value="Concanavalin A-like lectins/glucanases"/>
    <property type="match status" value="1"/>
</dbReference>
<proteinExistence type="inferred from homology"/>
<evidence type="ECO:0000256" key="10">
    <source>
        <dbReference type="SAM" id="Phobius"/>
    </source>
</evidence>
<dbReference type="Proteomes" id="UP000322225">
    <property type="component" value="Chromosome 12"/>
</dbReference>
<feature type="compositionally biased region" description="Polar residues" evidence="9">
    <location>
        <begin position="18"/>
        <end position="61"/>
    </location>
</feature>
<evidence type="ECO:0000313" key="12">
    <source>
        <dbReference type="Proteomes" id="UP000322225"/>
    </source>
</evidence>
<keyword evidence="8" id="KW-0961">Cell wall biogenesis/degradation</keyword>
<feature type="transmembrane region" description="Helical" evidence="10">
    <location>
        <begin position="141"/>
        <end position="165"/>
    </location>
</feature>
<comment type="similarity">
    <text evidence="2">Belongs to the SKN1/KRE6 family.</text>
</comment>
<dbReference type="RefSeq" id="XP_031857392.1">
    <property type="nucleotide sequence ID" value="XM_032008333.1"/>
</dbReference>
<evidence type="ECO:0000256" key="7">
    <source>
        <dbReference type="ARBA" id="ARBA00023180"/>
    </source>
</evidence>
<dbReference type="EMBL" id="CP144062">
    <property type="protein sequence ID" value="WWD22162.1"/>
    <property type="molecule type" value="Genomic_DNA"/>
</dbReference>
<keyword evidence="3 10" id="KW-0812">Transmembrane</keyword>
<dbReference type="PANTHER" id="PTHR31361">
    <property type="entry name" value="BETA-GLUCAN SYNTHESIS-ASSOCIATED PROTEIN KRE6-RELATED"/>
    <property type="match status" value="1"/>
</dbReference>
<dbReference type="Pfam" id="PF03935">
    <property type="entry name" value="SKN1_KRE6_Sbg1"/>
    <property type="match status" value="1"/>
</dbReference>
<evidence type="ECO:0000256" key="3">
    <source>
        <dbReference type="ARBA" id="ARBA00022692"/>
    </source>
</evidence>
<reference evidence="11" key="1">
    <citation type="submission" date="2017-08" db="EMBL/GenBank/DDBJ databases">
        <authorList>
            <person name="Cuomo C."/>
            <person name="Billmyre B."/>
            <person name="Heitman J."/>
        </authorList>
    </citation>
    <scope>NUCLEOTIDE SEQUENCE</scope>
    <source>
        <strain evidence="11">CBS 12478</strain>
    </source>
</reference>
<evidence type="ECO:0000256" key="2">
    <source>
        <dbReference type="ARBA" id="ARBA00010962"/>
    </source>
</evidence>
<accession>A0A5M6BNJ6</accession>
<dbReference type="InterPro" id="IPR005629">
    <property type="entry name" value="Skn1/Kre6/Sbg1"/>
</dbReference>
<evidence type="ECO:0000256" key="6">
    <source>
        <dbReference type="ARBA" id="ARBA00023136"/>
    </source>
</evidence>
<gene>
    <name evidence="11" type="ORF">CI109_106651</name>
</gene>
<dbReference type="InterPro" id="IPR013320">
    <property type="entry name" value="ConA-like_dom_sf"/>
</dbReference>
<name>A0A5M6BNJ6_9TREE</name>
<dbReference type="Gene3D" id="2.60.120.200">
    <property type="match status" value="1"/>
</dbReference>
<evidence type="ECO:0000256" key="9">
    <source>
        <dbReference type="SAM" id="MobiDB-lite"/>
    </source>
</evidence>
<evidence type="ECO:0000256" key="1">
    <source>
        <dbReference type="ARBA" id="ARBA00004606"/>
    </source>
</evidence>
<dbReference type="PROSITE" id="PS51762">
    <property type="entry name" value="GH16_2"/>
    <property type="match status" value="1"/>
</dbReference>